<evidence type="ECO:0000313" key="4">
    <source>
        <dbReference type="Proteomes" id="UP000242450"/>
    </source>
</evidence>
<dbReference type="AlphaFoldDB" id="A0A212CVJ1"/>
<evidence type="ECO:0000313" key="3">
    <source>
        <dbReference type="EMBL" id="OWK10019.1"/>
    </source>
</evidence>
<feature type="compositionally biased region" description="Low complexity" evidence="1">
    <location>
        <begin position="40"/>
        <end position="52"/>
    </location>
</feature>
<reference evidence="3 4" key="1">
    <citation type="journal article" date="2018" name="Mol. Genet. Genomics">
        <title>The red deer Cervus elaphus genome CerEla1.0: sequencing, annotating, genes, and chromosomes.</title>
        <authorList>
            <person name="Bana N.A."/>
            <person name="Nyiri A."/>
            <person name="Nagy J."/>
            <person name="Frank K."/>
            <person name="Nagy T."/>
            <person name="Steger V."/>
            <person name="Schiller M."/>
            <person name="Lakatos P."/>
            <person name="Sugar L."/>
            <person name="Horn P."/>
            <person name="Barta E."/>
            <person name="Orosz L."/>
        </authorList>
    </citation>
    <scope>NUCLEOTIDE SEQUENCE [LARGE SCALE GENOMIC DNA]</scope>
    <source>
        <strain evidence="3">Hungarian</strain>
    </source>
</reference>
<protein>
    <recommendedName>
        <fullName evidence="2">Disabled homolog 2-interacting protein C-terminal domain-containing protein</fullName>
    </recommendedName>
</protein>
<dbReference type="InterPro" id="IPR021887">
    <property type="entry name" value="DAB2P_C"/>
</dbReference>
<evidence type="ECO:0000259" key="2">
    <source>
        <dbReference type="Pfam" id="PF12004"/>
    </source>
</evidence>
<evidence type="ECO:0000256" key="1">
    <source>
        <dbReference type="SAM" id="MobiDB-lite"/>
    </source>
</evidence>
<gene>
    <name evidence="3" type="ORF">Celaphus_00005270</name>
</gene>
<feature type="region of interest" description="Disordered" evidence="1">
    <location>
        <begin position="22"/>
        <end position="52"/>
    </location>
</feature>
<feature type="compositionally biased region" description="Polar residues" evidence="1">
    <location>
        <begin position="23"/>
        <end position="39"/>
    </location>
</feature>
<comment type="caution">
    <text evidence="3">The sequence shown here is derived from an EMBL/GenBank/DDBJ whole genome shotgun (WGS) entry which is preliminary data.</text>
</comment>
<accession>A0A212CVJ1</accession>
<keyword evidence="4" id="KW-1185">Reference proteome</keyword>
<dbReference type="Pfam" id="PF12004">
    <property type="entry name" value="DAB2P_C"/>
    <property type="match status" value="1"/>
</dbReference>
<dbReference type="EMBL" id="MKHE01000011">
    <property type="protein sequence ID" value="OWK10019.1"/>
    <property type="molecule type" value="Genomic_DNA"/>
</dbReference>
<name>A0A212CVJ1_CEREH</name>
<feature type="domain" description="Disabled homolog 2-interacting protein C-terminal" evidence="2">
    <location>
        <begin position="17"/>
        <end position="63"/>
    </location>
</feature>
<proteinExistence type="predicted"/>
<organism evidence="3 4">
    <name type="scientific">Cervus elaphus hippelaphus</name>
    <name type="common">European red deer</name>
    <dbReference type="NCBI Taxonomy" id="46360"/>
    <lineage>
        <taxon>Eukaryota</taxon>
        <taxon>Metazoa</taxon>
        <taxon>Chordata</taxon>
        <taxon>Craniata</taxon>
        <taxon>Vertebrata</taxon>
        <taxon>Euteleostomi</taxon>
        <taxon>Mammalia</taxon>
        <taxon>Eutheria</taxon>
        <taxon>Laurasiatheria</taxon>
        <taxon>Artiodactyla</taxon>
        <taxon>Ruminantia</taxon>
        <taxon>Pecora</taxon>
        <taxon>Cervidae</taxon>
        <taxon>Cervinae</taxon>
        <taxon>Cervus</taxon>
    </lineage>
</organism>
<sequence>MSLQSIVSKLGPLPRILRDVHTALSTPGSGQLAGTNDLASTPGSGSSSVSAGLQKMVIENDLSG</sequence>
<dbReference type="Proteomes" id="UP000242450">
    <property type="component" value="Chromosome 11"/>
</dbReference>